<dbReference type="EMBL" id="CP034699">
    <property type="protein sequence ID" value="AZT44450.1"/>
    <property type="molecule type" value="Genomic_DNA"/>
</dbReference>
<geneLocation type="plasmid" evidence="1">
    <name>pRSE21</name>
</geneLocation>
<evidence type="ECO:0000313" key="2">
    <source>
        <dbReference type="EMBL" id="AZT44450.1"/>
    </source>
</evidence>
<protein>
    <recommendedName>
        <fullName evidence="3">Bifunctional antitoxin/transcriptional repressor RelB</fullName>
    </recommendedName>
</protein>
<name>A0A3Q9MZS2_SALET</name>
<geneLocation type="plasmid" evidence="2">
    <name>pRSE40</name>
</geneLocation>
<organism evidence="2">
    <name type="scientific">Salmonella enterica subsp. enterica serovar Karamoja</name>
    <dbReference type="NCBI Taxonomy" id="2500153"/>
    <lineage>
        <taxon>Bacteria</taxon>
        <taxon>Pseudomonadati</taxon>
        <taxon>Pseudomonadota</taxon>
        <taxon>Gammaproteobacteria</taxon>
        <taxon>Enterobacterales</taxon>
        <taxon>Enterobacteriaceae</taxon>
        <taxon>Salmonella</taxon>
    </lineage>
</organism>
<dbReference type="RefSeq" id="WP_168445693.1">
    <property type="nucleotide sequence ID" value="NZ_CP034699.1"/>
</dbReference>
<gene>
    <name evidence="2" type="ORF">EL007_24680</name>
    <name evidence="1" type="ORF">ELZ88_24270</name>
</gene>
<dbReference type="GO" id="GO:0043565">
    <property type="term" value="F:sequence-specific DNA binding"/>
    <property type="evidence" value="ECO:0007669"/>
    <property type="project" value="UniProtKB-ARBA"/>
</dbReference>
<sequence length="312" mass="35462">MPLAMINVRLDAALKERVDPKLQQMGYSATQAIAAYYQYIDQNDSLPFTIETRVYRPEESLQNTLDGLLSARPRLAEISRLLTADMLTAEVRQKYARELAIDVGMIKEDMRLYDAAGRAGEHLQHYVQNSLSEAYLALVLCHSILEDAPNSYGRSLFLKKERVFAEVLERAEKRMIEMGLHQAGAVITSTLHKGTYCTVEVYRPENYQYGAWQVRVKLNPARKGQTVPKIESWLTFAFPKIPERIFNVASPYSMPVTVKEQLEIGFRFVEGYTFFHLYSNGTAEENNTINIDEVAGSVADYIDSELARFLPA</sequence>
<dbReference type="EMBL" id="CP034710">
    <property type="protein sequence ID" value="AZT39654.1"/>
    <property type="molecule type" value="Genomic_DNA"/>
</dbReference>
<keyword evidence="2" id="KW-0614">Plasmid</keyword>
<proteinExistence type="predicted"/>
<reference evidence="2" key="1">
    <citation type="submission" date="2018-12" db="EMBL/GenBank/DDBJ databases">
        <title>Complete genome sequences of twenty non-typhoidal Salmonella isolates from Rwanda.</title>
        <authorList>
            <person name="Byukusenge M."/>
            <person name="Li L."/>
            <person name="Subhashinie K."/>
            <person name="Nzayirambaho M."/>
            <person name="Kuchipudi S.V."/>
            <person name="Jayarao B.M."/>
        </authorList>
    </citation>
    <scope>NUCLEOTIDE SEQUENCE</scope>
    <source>
        <strain evidence="1">RSE21</strain>
        <strain evidence="2">RSE40</strain>
        <plasmid evidence="1">pRSE21</plasmid>
        <plasmid evidence="2">pRSE40</plasmid>
    </source>
</reference>
<dbReference type="Pfam" id="PF04221">
    <property type="entry name" value="RelB"/>
    <property type="match status" value="1"/>
</dbReference>
<dbReference type="Gene3D" id="1.10.1220.10">
    <property type="entry name" value="Met repressor-like"/>
    <property type="match status" value="1"/>
</dbReference>
<dbReference type="InterPro" id="IPR007337">
    <property type="entry name" value="RelB/DinJ"/>
</dbReference>
<dbReference type="InterPro" id="IPR013321">
    <property type="entry name" value="Arc_rbn_hlx_hlx"/>
</dbReference>
<evidence type="ECO:0008006" key="3">
    <source>
        <dbReference type="Google" id="ProtNLM"/>
    </source>
</evidence>
<accession>A0A3Q9MZS2</accession>
<dbReference type="AlphaFoldDB" id="A0A3Q9MZS2"/>
<evidence type="ECO:0000313" key="1">
    <source>
        <dbReference type="EMBL" id="AZT39654.1"/>
    </source>
</evidence>
<dbReference type="GO" id="GO:0006355">
    <property type="term" value="P:regulation of DNA-templated transcription"/>
    <property type="evidence" value="ECO:0007669"/>
    <property type="project" value="InterPro"/>
</dbReference>